<proteinExistence type="predicted"/>
<dbReference type="OrthoDB" id="7477935at2759"/>
<reference evidence="1 2" key="1">
    <citation type="journal article" date="2019" name="Commun. Biol.">
        <title>The bagworm genome reveals a unique fibroin gene that provides high tensile strength.</title>
        <authorList>
            <person name="Kono N."/>
            <person name="Nakamura H."/>
            <person name="Ohtoshi R."/>
            <person name="Tomita M."/>
            <person name="Numata K."/>
            <person name="Arakawa K."/>
        </authorList>
    </citation>
    <scope>NUCLEOTIDE SEQUENCE [LARGE SCALE GENOMIC DNA]</scope>
</reference>
<evidence type="ECO:0000313" key="2">
    <source>
        <dbReference type="Proteomes" id="UP000299102"/>
    </source>
</evidence>
<comment type="caution">
    <text evidence="1">The sequence shown here is derived from an EMBL/GenBank/DDBJ whole genome shotgun (WGS) entry which is preliminary data.</text>
</comment>
<protein>
    <submittedName>
        <fullName evidence="1">Uncharacterized protein</fullName>
    </submittedName>
</protein>
<gene>
    <name evidence="1" type="ORF">EVAR_62622_1</name>
</gene>
<dbReference type="EMBL" id="BGZK01001839">
    <property type="protein sequence ID" value="GBP87153.1"/>
    <property type="molecule type" value="Genomic_DNA"/>
</dbReference>
<dbReference type="AlphaFoldDB" id="A0A4C1ZJ09"/>
<keyword evidence="2" id="KW-1185">Reference proteome</keyword>
<evidence type="ECO:0000313" key="1">
    <source>
        <dbReference type="EMBL" id="GBP87153.1"/>
    </source>
</evidence>
<accession>A0A4C1ZJ09</accession>
<organism evidence="1 2">
    <name type="scientific">Eumeta variegata</name>
    <name type="common">Bagworm moth</name>
    <name type="synonym">Eumeta japonica</name>
    <dbReference type="NCBI Taxonomy" id="151549"/>
    <lineage>
        <taxon>Eukaryota</taxon>
        <taxon>Metazoa</taxon>
        <taxon>Ecdysozoa</taxon>
        <taxon>Arthropoda</taxon>
        <taxon>Hexapoda</taxon>
        <taxon>Insecta</taxon>
        <taxon>Pterygota</taxon>
        <taxon>Neoptera</taxon>
        <taxon>Endopterygota</taxon>
        <taxon>Lepidoptera</taxon>
        <taxon>Glossata</taxon>
        <taxon>Ditrysia</taxon>
        <taxon>Tineoidea</taxon>
        <taxon>Psychidae</taxon>
        <taxon>Oiketicinae</taxon>
        <taxon>Eumeta</taxon>
    </lineage>
</organism>
<sequence>MYCDDPVKKNTCVMPHLPPSVPQIFHPVLPTFYRLNEILFLDVTEAANIKKFLRFVKLRPFALRIWRLIPVDARACPSAC</sequence>
<name>A0A4C1ZJ09_EUMVA</name>
<dbReference type="Proteomes" id="UP000299102">
    <property type="component" value="Unassembled WGS sequence"/>
</dbReference>